<reference evidence="4" key="1">
    <citation type="submission" date="2022-10" db="EMBL/GenBank/DDBJ databases">
        <title>Tapping the CABI collections for fungal endophytes: first genome assemblies for Collariella, Neodidymelliopsis, Ascochyta clinopodiicola, Didymella pomorum, Didymosphaeria variabile, Neocosmospora piperis and Neocucurbitaria cava.</title>
        <authorList>
            <person name="Hill R."/>
        </authorList>
    </citation>
    <scope>NUCLEOTIDE SEQUENCE</scope>
    <source>
        <strain evidence="4">IMI 355082</strain>
    </source>
</reference>
<dbReference type="InterPro" id="IPR001810">
    <property type="entry name" value="F-box_dom"/>
</dbReference>
<dbReference type="AlphaFoldDB" id="A0A9W8YLK4"/>
<proteinExistence type="predicted"/>
<feature type="domain" description="F-box" evidence="3">
    <location>
        <begin position="1"/>
        <end position="47"/>
    </location>
</feature>
<dbReference type="PANTHER" id="PTHR24133">
    <property type="entry name" value="ANKYRIN DOMAIN-CONTAINING"/>
    <property type="match status" value="1"/>
</dbReference>
<name>A0A9W8YLK4_9PEZI</name>
<dbReference type="SMART" id="SM00248">
    <property type="entry name" value="ANK"/>
    <property type="match status" value="8"/>
</dbReference>
<evidence type="ECO:0000313" key="4">
    <source>
        <dbReference type="EMBL" id="KAJ4387119.1"/>
    </source>
</evidence>
<dbReference type="PANTHER" id="PTHR24133:SF40">
    <property type="entry name" value="ANKYRIN REPEAT DOMAIN 44"/>
    <property type="match status" value="1"/>
</dbReference>
<keyword evidence="5" id="KW-1185">Reference proteome</keyword>
<dbReference type="Gene3D" id="1.25.40.20">
    <property type="entry name" value="Ankyrin repeat-containing domain"/>
    <property type="match status" value="2"/>
</dbReference>
<evidence type="ECO:0000259" key="3">
    <source>
        <dbReference type="PROSITE" id="PS50181"/>
    </source>
</evidence>
<comment type="caution">
    <text evidence="4">The sequence shown here is derived from an EMBL/GenBank/DDBJ whole genome shotgun (WGS) entry which is preliminary data.</text>
</comment>
<dbReference type="SUPFAM" id="SSF48403">
    <property type="entry name" value="Ankyrin repeat"/>
    <property type="match status" value="1"/>
</dbReference>
<organism evidence="4 5">
    <name type="scientific">Gnomoniopsis smithogilvyi</name>
    <dbReference type="NCBI Taxonomy" id="1191159"/>
    <lineage>
        <taxon>Eukaryota</taxon>
        <taxon>Fungi</taxon>
        <taxon>Dikarya</taxon>
        <taxon>Ascomycota</taxon>
        <taxon>Pezizomycotina</taxon>
        <taxon>Sordariomycetes</taxon>
        <taxon>Sordariomycetidae</taxon>
        <taxon>Diaporthales</taxon>
        <taxon>Gnomoniaceae</taxon>
        <taxon>Gnomoniopsis</taxon>
    </lineage>
</organism>
<evidence type="ECO:0000313" key="5">
    <source>
        <dbReference type="Proteomes" id="UP001140453"/>
    </source>
</evidence>
<dbReference type="PROSITE" id="PS50088">
    <property type="entry name" value="ANK_REPEAT"/>
    <property type="match status" value="2"/>
</dbReference>
<sequence length="759" mass="84428">MTGIYDLPIELVKVVADYLKAGELAAFAQTSRKFPDLYSMTGTLRKTLAVGIDPDIVFADQCDGTTRNMVALRKRFEALDRENSRDSSAVDNNGEWSPQHDEDEAVGEHLDPSHFEFTDQDIDAFSDDEEDEVGGLRYGVQGSVYHVTTLSLRVFRAIHLAALGGHDEVIQILLDHGVKIDALCRELCDCALTSPRALGKDAPDHRDLPAYWAKTALHLAICHFQKSTARLLLARGASIWLSDPKRPTTAFHSAAATGQTDLCQRLLDCGYVHDVDILDSKKLSPFYCAYFNGHWDTTVPFLLEKGANIDIQIPRNRDSVISAGLTHSCTILYEAIEQGRFEDAIRLVHLGANVNKGSFIDVEPEKTPLHAASRPSNKKFRESPRNLPLKFSSAVQEEHLRTRLVQVLIQAGSEIDARTLSEDGTRGLQREELHEMLAFSIQYRSEAFEAFDLLYDLDSGGSLWESSAHVMQMIKSGHLQLAWTYLQRKLPPLSPSEKSVIFHGAIQDCSVDILRLMLAIKVPVDLPDQDGDTPLYMLLNSKMYPESNLCALVQDFLAAGADPHYVNDSNSEPTPIQSAIGLDLASVVEIMLHHSPVRSNTRARKGAYLHTAARNSRPSKQIISMLLQAGAELTELDVNGDTPLAVFLEKMVDESYLWIRILPGQGDVHCETIWHLWSQDVDIMHKNRAGKSILSYLAALRSSSGRDGRRALVAEALQRRIRIVPLPGDKNGKTLEFSPWFARLDPAAAKKSRSYQSCD</sequence>
<dbReference type="OrthoDB" id="341259at2759"/>
<accession>A0A9W8YLK4</accession>
<gene>
    <name evidence="4" type="ORF">N0V93_007707</name>
</gene>
<feature type="repeat" description="ANK" evidence="1">
    <location>
        <begin position="153"/>
        <end position="185"/>
    </location>
</feature>
<dbReference type="InterPro" id="IPR052391">
    <property type="entry name" value="E3_Ligase-Neurotoxin"/>
</dbReference>
<dbReference type="PROSITE" id="PS50297">
    <property type="entry name" value="ANK_REP_REGION"/>
    <property type="match status" value="1"/>
</dbReference>
<feature type="repeat" description="ANK" evidence="1">
    <location>
        <begin position="212"/>
        <end position="244"/>
    </location>
</feature>
<dbReference type="InterPro" id="IPR002110">
    <property type="entry name" value="Ankyrin_rpt"/>
</dbReference>
<feature type="compositionally biased region" description="Polar residues" evidence="2">
    <location>
        <begin position="86"/>
        <end position="96"/>
    </location>
</feature>
<dbReference type="Pfam" id="PF00023">
    <property type="entry name" value="Ank"/>
    <property type="match status" value="1"/>
</dbReference>
<dbReference type="Pfam" id="PF12796">
    <property type="entry name" value="Ank_2"/>
    <property type="match status" value="1"/>
</dbReference>
<evidence type="ECO:0000256" key="1">
    <source>
        <dbReference type="PROSITE-ProRule" id="PRU00023"/>
    </source>
</evidence>
<protein>
    <recommendedName>
        <fullName evidence="3">F-box domain-containing protein</fullName>
    </recommendedName>
</protein>
<dbReference type="PROSITE" id="PS50181">
    <property type="entry name" value="FBOX"/>
    <property type="match status" value="1"/>
</dbReference>
<keyword evidence="1" id="KW-0040">ANK repeat</keyword>
<dbReference type="InterPro" id="IPR036770">
    <property type="entry name" value="Ankyrin_rpt-contain_sf"/>
</dbReference>
<feature type="region of interest" description="Disordered" evidence="2">
    <location>
        <begin position="83"/>
        <end position="105"/>
    </location>
</feature>
<dbReference type="EMBL" id="JAPEVB010000005">
    <property type="protein sequence ID" value="KAJ4387119.1"/>
    <property type="molecule type" value="Genomic_DNA"/>
</dbReference>
<evidence type="ECO:0000256" key="2">
    <source>
        <dbReference type="SAM" id="MobiDB-lite"/>
    </source>
</evidence>
<dbReference type="Proteomes" id="UP001140453">
    <property type="component" value="Unassembled WGS sequence"/>
</dbReference>